<dbReference type="OrthoDB" id="9758917at2"/>
<dbReference type="GO" id="GO:0006508">
    <property type="term" value="P:proteolysis"/>
    <property type="evidence" value="ECO:0007669"/>
    <property type="project" value="UniProtKB-KW"/>
</dbReference>
<dbReference type="SUPFAM" id="SSF50494">
    <property type="entry name" value="Trypsin-like serine proteases"/>
    <property type="match status" value="1"/>
</dbReference>
<dbReference type="InterPro" id="IPR001940">
    <property type="entry name" value="Peptidase_S1C"/>
</dbReference>
<dbReference type="PANTHER" id="PTHR22939:SF129">
    <property type="entry name" value="SERINE PROTEASE HTRA2, MITOCHONDRIAL"/>
    <property type="match status" value="1"/>
</dbReference>
<dbReference type="PRINTS" id="PR00834">
    <property type="entry name" value="PROTEASES2C"/>
</dbReference>
<name>X5GVN4_9RICK</name>
<dbReference type="SMART" id="SM00228">
    <property type="entry name" value="PDZ"/>
    <property type="match status" value="2"/>
</dbReference>
<feature type="chain" id="PRO_5004956457" evidence="5">
    <location>
        <begin position="24"/>
        <end position="474"/>
    </location>
</feature>
<evidence type="ECO:0000313" key="8">
    <source>
        <dbReference type="Proteomes" id="UP000023755"/>
    </source>
</evidence>
<reference evidence="7 8" key="1">
    <citation type="submission" date="2014-03" db="EMBL/GenBank/DDBJ databases">
        <title>Sequencing and Comparison of Genomes and Transcriptome Profiles of Human Ehrlichiosis Agents.</title>
        <authorList>
            <person name="Lin M."/>
            <person name="Daugherty S.C."/>
            <person name="Nagaraj S."/>
            <person name="Cheng Z."/>
            <person name="Xiong Q."/>
            <person name="Lin F.-Y."/>
            <person name="Sengamalay N."/>
            <person name="Ott S."/>
            <person name="Godinez A."/>
            <person name="Tallon L.J."/>
            <person name="Sadzewicz L."/>
            <person name="Fraser C.M."/>
            <person name="Dunning Hotopp J.C."/>
            <person name="Rikihisa Y."/>
        </authorList>
    </citation>
    <scope>NUCLEOTIDE SEQUENCE [LARGE SCALE GENOMIC DNA]</scope>
    <source>
        <strain evidence="7 8">Oregon</strain>
    </source>
</reference>
<evidence type="ECO:0000256" key="1">
    <source>
        <dbReference type="ARBA" id="ARBA00010541"/>
    </source>
</evidence>
<dbReference type="RefSeq" id="WP_038558867.1">
    <property type="nucleotide sequence ID" value="NZ_CP007481.1"/>
</dbReference>
<dbReference type="STRING" id="1286528.NHE_0150"/>
<gene>
    <name evidence="7" type="ORF">NHE_0150</name>
</gene>
<evidence type="ECO:0000259" key="6">
    <source>
        <dbReference type="PROSITE" id="PS50106"/>
    </source>
</evidence>
<dbReference type="PROSITE" id="PS50106">
    <property type="entry name" value="PDZ"/>
    <property type="match status" value="1"/>
</dbReference>
<sequence length="474" mass="50703">MRKNKFFTIIVVAVLLAFSTSYAVVPVEGFSKIVSKLTPAVVNISGEYKLKMDSQSLCSNPAMLEEFSDFCERVEPYFGNKNQGNKKRWTSRGSGFLISDDGLIVTNYHVVSNAEKIKVVLSQCTENCQQYDAKIIGYDVKTDLAVLKIPGVKGLAHLRFGDSSKVRAGDWVLTAGNPFGLGGSVSVGIVSAISREIGLFRSSDFIQTDSALNPGNSGGPLCNTNGEVIGVNTASMYSNGSNAGIGFAVPSNVAVPVIDVISKGEQVQRGWIGVVMQEITNEVRDSLGGDFSGVLVASIDKKGPAYKSGLRVGDVITAVGGEKISGSRRLVREVSSKKIGDSLTLSVVRDPLKAKESLSLKVSVERAPKKHVNEIVSELEIIGIVVSSLTDNIRASFGLGDDTKGVIVLAVDPNKDTFLRAGDIIVGIGGNKQISTVQEFKQYIEATRKKGQRSVLMLINRGMQTIFAAVNIDD</sequence>
<dbReference type="KEGG" id="nhm:NHE_0150"/>
<dbReference type="HOGENOM" id="CLU_020120_1_0_5"/>
<dbReference type="InterPro" id="IPR001478">
    <property type="entry name" value="PDZ"/>
</dbReference>
<dbReference type="InterPro" id="IPR009003">
    <property type="entry name" value="Peptidase_S1_PA"/>
</dbReference>
<keyword evidence="2" id="KW-0645">Protease</keyword>
<keyword evidence="3" id="KW-0378">Hydrolase</keyword>
<evidence type="ECO:0000256" key="2">
    <source>
        <dbReference type="ARBA" id="ARBA00022670"/>
    </source>
</evidence>
<dbReference type="SUPFAM" id="SSF50156">
    <property type="entry name" value="PDZ domain-like"/>
    <property type="match status" value="2"/>
</dbReference>
<keyword evidence="8" id="KW-1185">Reference proteome</keyword>
<dbReference type="Pfam" id="PF13180">
    <property type="entry name" value="PDZ_2"/>
    <property type="match status" value="1"/>
</dbReference>
<evidence type="ECO:0000313" key="7">
    <source>
        <dbReference type="EMBL" id="AHX11117.1"/>
    </source>
</evidence>
<dbReference type="AlphaFoldDB" id="X5GVN4"/>
<dbReference type="EMBL" id="CP007481">
    <property type="protein sequence ID" value="AHX11117.1"/>
    <property type="molecule type" value="Genomic_DNA"/>
</dbReference>
<dbReference type="Gene3D" id="2.40.10.120">
    <property type="match status" value="1"/>
</dbReference>
<accession>X5GVN4</accession>
<feature type="domain" description="PDZ" evidence="6">
    <location>
        <begin position="273"/>
        <end position="351"/>
    </location>
</feature>
<organism evidence="7 8">
    <name type="scientific">Neorickettsia helminthoeca str. Oregon</name>
    <dbReference type="NCBI Taxonomy" id="1286528"/>
    <lineage>
        <taxon>Bacteria</taxon>
        <taxon>Pseudomonadati</taxon>
        <taxon>Pseudomonadota</taxon>
        <taxon>Alphaproteobacteria</taxon>
        <taxon>Rickettsiales</taxon>
        <taxon>Anaplasmataceae</taxon>
        <taxon>Neorickettsia</taxon>
    </lineage>
</organism>
<dbReference type="GO" id="GO:0004252">
    <property type="term" value="F:serine-type endopeptidase activity"/>
    <property type="evidence" value="ECO:0007669"/>
    <property type="project" value="InterPro"/>
</dbReference>
<protein>
    <submittedName>
        <fullName evidence="7">Trypsin family protein</fullName>
    </submittedName>
</protein>
<keyword evidence="5" id="KW-0732">Signal</keyword>
<dbReference type="Gene3D" id="2.30.42.10">
    <property type="match status" value="2"/>
</dbReference>
<evidence type="ECO:0000256" key="4">
    <source>
        <dbReference type="ARBA" id="ARBA00022825"/>
    </source>
</evidence>
<evidence type="ECO:0000256" key="5">
    <source>
        <dbReference type="SAM" id="SignalP"/>
    </source>
</evidence>
<feature type="signal peptide" evidence="5">
    <location>
        <begin position="1"/>
        <end position="23"/>
    </location>
</feature>
<dbReference type="InterPro" id="IPR036034">
    <property type="entry name" value="PDZ_sf"/>
</dbReference>
<dbReference type="PANTHER" id="PTHR22939">
    <property type="entry name" value="SERINE PROTEASE FAMILY S1C HTRA-RELATED"/>
    <property type="match status" value="1"/>
</dbReference>
<dbReference type="Proteomes" id="UP000023755">
    <property type="component" value="Chromosome"/>
</dbReference>
<keyword evidence="4" id="KW-0720">Serine protease</keyword>
<comment type="similarity">
    <text evidence="1">Belongs to the peptidase S1C family.</text>
</comment>
<evidence type="ECO:0000256" key="3">
    <source>
        <dbReference type="ARBA" id="ARBA00022801"/>
    </source>
</evidence>
<proteinExistence type="inferred from homology"/>
<dbReference type="Pfam" id="PF13365">
    <property type="entry name" value="Trypsin_2"/>
    <property type="match status" value="1"/>
</dbReference>